<evidence type="ECO:0000313" key="2">
    <source>
        <dbReference type="EMBL" id="GJM53397.1"/>
    </source>
</evidence>
<dbReference type="Gene3D" id="3.40.640.10">
    <property type="entry name" value="Type I PLP-dependent aspartate aminotransferase-like (Major domain)"/>
    <property type="match status" value="1"/>
</dbReference>
<dbReference type="EMBL" id="BQKB01000039">
    <property type="protein sequence ID" value="GJM53397.1"/>
    <property type="molecule type" value="Genomic_DNA"/>
</dbReference>
<evidence type="ECO:0000313" key="3">
    <source>
        <dbReference type="Proteomes" id="UP001207736"/>
    </source>
</evidence>
<dbReference type="Proteomes" id="UP001208692">
    <property type="component" value="Unassembled WGS sequence"/>
</dbReference>
<protein>
    <submittedName>
        <fullName evidence="1">Uncharacterized protein</fullName>
    </submittedName>
</protein>
<dbReference type="Proteomes" id="UP001207736">
    <property type="component" value="Unassembled WGS sequence"/>
</dbReference>
<comment type="caution">
    <text evidence="1">The sequence shown here is derived from an EMBL/GenBank/DDBJ whole genome shotgun (WGS) entry which is preliminary data.</text>
</comment>
<dbReference type="AlphaFoldDB" id="A0AAV5AVR5"/>
<gene>
    <name evidence="1" type="ORF">RCZ15_24660</name>
    <name evidence="2" type="ORF">RCZ16_17140</name>
</gene>
<reference evidence="1 4" key="1">
    <citation type="submission" date="2021-11" db="EMBL/GenBank/DDBJ databases">
        <title>Draft genome sequence of Capnocytophaga sp. strain KC07075 isolated from cat oral cavity.</title>
        <authorList>
            <person name="Suzuki M."/>
            <person name="Imaoka K."/>
            <person name="Kimura M."/>
            <person name="Morikawa S."/>
            <person name="Maeda K."/>
        </authorList>
    </citation>
    <scope>NUCLEOTIDE SEQUENCE</scope>
    <source>
        <strain evidence="1">KC07075</strain>
        <strain evidence="2 4">KC07079</strain>
    </source>
</reference>
<evidence type="ECO:0000313" key="1">
    <source>
        <dbReference type="EMBL" id="GJM51493.1"/>
    </source>
</evidence>
<dbReference type="InterPro" id="IPR015421">
    <property type="entry name" value="PyrdxlP-dep_Trfase_major"/>
</dbReference>
<sequence>MVIVNQWQSCINMALTFRIKEYVKYQEFEYARITNPTRKKCETLIAKLENGKYGFGFPL</sequence>
<organism evidence="1 3">
    <name type="scientific">Capnocytophaga catalasegens</name>
    <dbReference type="NCBI Taxonomy" id="1004260"/>
    <lineage>
        <taxon>Bacteria</taxon>
        <taxon>Pseudomonadati</taxon>
        <taxon>Bacteroidota</taxon>
        <taxon>Flavobacteriia</taxon>
        <taxon>Flavobacteriales</taxon>
        <taxon>Flavobacteriaceae</taxon>
        <taxon>Capnocytophaga</taxon>
    </lineage>
</organism>
<keyword evidence="4" id="KW-1185">Reference proteome</keyword>
<proteinExistence type="predicted"/>
<accession>A0AAV5AVR5</accession>
<name>A0AAV5AVR5_9FLAO</name>
<dbReference type="EMBL" id="BQKA01000059">
    <property type="protein sequence ID" value="GJM51493.1"/>
    <property type="molecule type" value="Genomic_DNA"/>
</dbReference>
<evidence type="ECO:0000313" key="4">
    <source>
        <dbReference type="Proteomes" id="UP001208692"/>
    </source>
</evidence>